<keyword evidence="8" id="KW-1133">Transmembrane helix</keyword>
<keyword evidence="6" id="KW-0175">Coiled coil</keyword>
<comment type="caution">
    <text evidence="10">The sequence shown here is derived from an EMBL/GenBank/DDBJ whole genome shotgun (WGS) entry which is preliminary data.</text>
</comment>
<keyword evidence="3" id="KW-0732">Signal</keyword>
<dbReference type="InterPro" id="IPR036909">
    <property type="entry name" value="Cyt_c-like_dom_sf"/>
</dbReference>
<organism evidence="10 11">
    <name type="scientific">Paludisphaera mucosa</name>
    <dbReference type="NCBI Taxonomy" id="3030827"/>
    <lineage>
        <taxon>Bacteria</taxon>
        <taxon>Pseudomonadati</taxon>
        <taxon>Planctomycetota</taxon>
        <taxon>Planctomycetia</taxon>
        <taxon>Isosphaerales</taxon>
        <taxon>Isosphaeraceae</taxon>
        <taxon>Paludisphaera</taxon>
    </lineage>
</organism>
<dbReference type="Proteomes" id="UP001216907">
    <property type="component" value="Unassembled WGS sequence"/>
</dbReference>
<dbReference type="EMBL" id="JARRAG010000002">
    <property type="protein sequence ID" value="MDG3005574.1"/>
    <property type="molecule type" value="Genomic_DNA"/>
</dbReference>
<dbReference type="InterPro" id="IPR051829">
    <property type="entry name" value="Multiheme_Cytochr_ET"/>
</dbReference>
<proteinExistence type="predicted"/>
<keyword evidence="2 5" id="KW-0479">Metal-binding</keyword>
<dbReference type="InterPro" id="IPR009056">
    <property type="entry name" value="Cyt_c-like_dom"/>
</dbReference>
<dbReference type="PROSITE" id="PS51007">
    <property type="entry name" value="CYTC"/>
    <property type="match status" value="4"/>
</dbReference>
<feature type="compositionally biased region" description="Pro residues" evidence="7">
    <location>
        <begin position="1215"/>
        <end position="1225"/>
    </location>
</feature>
<dbReference type="SUPFAM" id="SSF46626">
    <property type="entry name" value="Cytochrome c"/>
    <property type="match status" value="3"/>
</dbReference>
<dbReference type="Pfam" id="PF00034">
    <property type="entry name" value="Cytochrom_C"/>
    <property type="match status" value="1"/>
</dbReference>
<feature type="region of interest" description="Disordered" evidence="7">
    <location>
        <begin position="1211"/>
        <end position="1233"/>
    </location>
</feature>
<evidence type="ECO:0000256" key="3">
    <source>
        <dbReference type="ARBA" id="ARBA00022729"/>
    </source>
</evidence>
<feature type="compositionally biased region" description="Low complexity" evidence="7">
    <location>
        <begin position="493"/>
        <end position="503"/>
    </location>
</feature>
<dbReference type="PANTHER" id="PTHR35038">
    <property type="entry name" value="DISSIMILATORY SULFITE REDUCTASE SIRA"/>
    <property type="match status" value="1"/>
</dbReference>
<feature type="domain" description="Cytochrome c" evidence="9">
    <location>
        <begin position="1096"/>
        <end position="1204"/>
    </location>
</feature>
<evidence type="ECO:0000313" key="10">
    <source>
        <dbReference type="EMBL" id="MDG3005574.1"/>
    </source>
</evidence>
<feature type="region of interest" description="Disordered" evidence="7">
    <location>
        <begin position="492"/>
        <end position="514"/>
    </location>
</feature>
<evidence type="ECO:0000256" key="6">
    <source>
        <dbReference type="SAM" id="Coils"/>
    </source>
</evidence>
<evidence type="ECO:0000256" key="2">
    <source>
        <dbReference type="ARBA" id="ARBA00022723"/>
    </source>
</evidence>
<evidence type="ECO:0000256" key="7">
    <source>
        <dbReference type="SAM" id="MobiDB-lite"/>
    </source>
</evidence>
<keyword evidence="8" id="KW-0472">Membrane</keyword>
<accession>A0ABT6FDC5</accession>
<dbReference type="PANTHER" id="PTHR35038:SF6">
    <property type="entry name" value="SURFACE LOCALIZED DECAHEME CYTOCHROME C LIPOPROTEIN"/>
    <property type="match status" value="1"/>
</dbReference>
<keyword evidence="4 5" id="KW-0408">Iron</keyword>
<evidence type="ECO:0000259" key="9">
    <source>
        <dbReference type="PROSITE" id="PS51007"/>
    </source>
</evidence>
<evidence type="ECO:0000256" key="8">
    <source>
        <dbReference type="SAM" id="Phobius"/>
    </source>
</evidence>
<gene>
    <name evidence="10" type="ORF">PZE19_17440</name>
</gene>
<feature type="domain" description="Cytochrome c" evidence="9">
    <location>
        <begin position="694"/>
        <end position="829"/>
    </location>
</feature>
<evidence type="ECO:0000313" key="11">
    <source>
        <dbReference type="Proteomes" id="UP001216907"/>
    </source>
</evidence>
<evidence type="ECO:0000256" key="1">
    <source>
        <dbReference type="ARBA" id="ARBA00022617"/>
    </source>
</evidence>
<keyword evidence="11" id="KW-1185">Reference proteome</keyword>
<feature type="domain" description="Cytochrome c" evidence="9">
    <location>
        <begin position="507"/>
        <end position="634"/>
    </location>
</feature>
<protein>
    <submittedName>
        <fullName evidence="10">C-type cytochrome</fullName>
    </submittedName>
</protein>
<keyword evidence="1 5" id="KW-0349">Heme</keyword>
<feature type="domain" description="Cytochrome c" evidence="9">
    <location>
        <begin position="392"/>
        <end position="492"/>
    </location>
</feature>
<evidence type="ECO:0000256" key="5">
    <source>
        <dbReference type="PROSITE-ProRule" id="PRU00433"/>
    </source>
</evidence>
<feature type="coiled-coil region" evidence="6">
    <location>
        <begin position="144"/>
        <end position="213"/>
    </location>
</feature>
<sequence length="1233" mass="135660">MPADDETYRSLPALHRIFAIASVGMLAAVVWMIAADHDRPWKRVQREFHQLEDAKLKALEARKRAERTEARTAEIAAVEARIRAAEEDAGRRSAALAALDVELVRLGGRAERADTARRFKKAELDGLRTVYDGMIEGGEAHRARDFLDAEVAEAERRLADLAREDQEAQAALKAKQAEREALRGGVEALAQERDRLTREVDRVRRVIEQKASRNFGWLVRLRGLPGVDMAAPPSKIDQITLPQLTINYNFKDVPRQDRCTTCHQGIDRPGYDLDAQGKPSPRVFASHPALDRGATTVDPRRKVVPAGLFLDANGPHPIHAFGCTICHGGQGSGVDFTHAAHTPDDVAEARRWGAEHEWKPVEHWDAPMLPSRFLEASCLKCHQDVADVPQAAKLQAGRRRIASYGCFGCHEIGGGESPAPSFADEPRVGPSLRKLASKVAPDWLFRWIKNPHAFRPDTRMPRYYGVDDVIPGDAPKSDAEVHAMVRYLTAKSEPAADAPGPAEAPDPDPDRGKQAFLRKGCLACHQHRPYRTEGPTSEVALRDRKFVDPAYRPAVDATFDPSVFPEPARPHAMADLGPNLVNVAAKFPSGERGLAWLTAWLKDPGVHDPDSLMPDLQLTDQEAADVAAWLISVPGGWPVRVDAPPAAAAPVRDAVDELVRMYVAKGGYRKDGKAVGVPLGQVESFVAGLPADDKLMFLGEKTIARLGCFGCHDVPGFENAKPIGVALSDWGSKSLAQLDFGHVDELIGDRLPDAAGARDGVDQFYQDQIAQRTRVGFLFQKLHRPRSYDHLKRDPLYKSWDDRLRMPQFAWADDPKAVEEVMTFVLGLTGERVHPRYVARTHYDEAKVARAEGAKILDRYQCAGCHVLEMPRYRIPAGTSVADALPAFRTNLRASYNARASDFSPDLLATTTHDPQAKLDDESVEASLKVGPDDGSPVVVEGMPLQEIDDEVSVQVWKPVVVRGHTFNVGDMLTFDRTKVQVEPAVGGGFAWLYAAYQAEESGKPFESFWNRLPPPLIREGLKVQTPWMSLFLKDPYAIRPAAQLRMPRYHYRSIGRETDGLADYFAAVDGAEFPYQTIPHLLQGYVAAREKVHPNYLDSGFAMMAAKGSPCIQCHAVGSFKPESGPDAITGPDLRQVAGRLRPDYLEHWIANPRRLVPFTAMPQNIAPRGPSQMPPPPTFEGQRLEMIRAMRDALLNYAVAVERRLVETAPAAAPAPPAAPPTPAAAGGGSP</sequence>
<evidence type="ECO:0000256" key="4">
    <source>
        <dbReference type="ARBA" id="ARBA00023004"/>
    </source>
</evidence>
<feature type="transmembrane region" description="Helical" evidence="8">
    <location>
        <begin position="17"/>
        <end position="34"/>
    </location>
</feature>
<dbReference type="InterPro" id="IPR036280">
    <property type="entry name" value="Multihaem_cyt_sf"/>
</dbReference>
<dbReference type="Gene3D" id="1.10.760.10">
    <property type="entry name" value="Cytochrome c-like domain"/>
    <property type="match status" value="3"/>
</dbReference>
<reference evidence="10 11" key="1">
    <citation type="submission" date="2023-03" db="EMBL/GenBank/DDBJ databases">
        <title>Paludisphaera mucosa sp. nov. a novel planctomycete from northern fen.</title>
        <authorList>
            <person name="Ivanova A."/>
        </authorList>
    </citation>
    <scope>NUCLEOTIDE SEQUENCE [LARGE SCALE GENOMIC DNA]</scope>
    <source>
        <strain evidence="10 11">Pla2</strain>
    </source>
</reference>
<name>A0ABT6FDC5_9BACT</name>
<dbReference type="SUPFAM" id="SSF48695">
    <property type="entry name" value="Multiheme cytochromes"/>
    <property type="match status" value="1"/>
</dbReference>
<keyword evidence="8" id="KW-0812">Transmembrane</keyword>
<dbReference type="RefSeq" id="WP_277861905.1">
    <property type="nucleotide sequence ID" value="NZ_JARRAG010000002.1"/>
</dbReference>